<dbReference type="RefSeq" id="WP_106689844.1">
    <property type="nucleotide sequence ID" value="NZ_PXNQ02000001.1"/>
</dbReference>
<dbReference type="EMBL" id="PXNQ02000001">
    <property type="protein sequence ID" value="RNF36219.1"/>
    <property type="molecule type" value="Genomic_DNA"/>
</dbReference>
<gene>
    <name evidence="3" type="ORF">A7A09_002205</name>
</gene>
<dbReference type="SMART" id="SM00287">
    <property type="entry name" value="SH3b"/>
    <property type="match status" value="1"/>
</dbReference>
<accession>A0A422R1U9</accession>
<dbReference type="OrthoDB" id="7433551at2"/>
<evidence type="ECO:0000259" key="2">
    <source>
        <dbReference type="PROSITE" id="PS51781"/>
    </source>
</evidence>
<dbReference type="Proteomes" id="UP000238137">
    <property type="component" value="Unassembled WGS sequence"/>
</dbReference>
<dbReference type="AlphaFoldDB" id="A0A422R1U9"/>
<reference evidence="3" key="1">
    <citation type="submission" date="2018-05" db="EMBL/GenBank/DDBJ databases">
        <title>Reclassification of Methylarcula marina and Methylarcula terricola as Paracoccus methylarcula sp.nov., comb.nov. and Paracoccus terricola comb.nov.</title>
        <authorList>
            <person name="Shmareva M.N."/>
            <person name="Doronina N.V."/>
            <person name="Vasilenko O.V."/>
            <person name="Tarlachkov S.V."/>
            <person name="Trotsenko Y.A."/>
        </authorList>
    </citation>
    <scope>NUCLEOTIDE SEQUENCE [LARGE SCALE GENOMIC DNA]</scope>
    <source>
        <strain evidence="3">VKM B-2159</strain>
    </source>
</reference>
<evidence type="ECO:0000313" key="3">
    <source>
        <dbReference type="EMBL" id="RNF36219.1"/>
    </source>
</evidence>
<dbReference type="PROSITE" id="PS51781">
    <property type="entry name" value="SH3B"/>
    <property type="match status" value="1"/>
</dbReference>
<name>A0A422R1U9_9RHOB</name>
<feature type="domain" description="SH3b" evidence="2">
    <location>
        <begin position="112"/>
        <end position="176"/>
    </location>
</feature>
<keyword evidence="4" id="KW-1185">Reference proteome</keyword>
<dbReference type="Pfam" id="PF08239">
    <property type="entry name" value="SH3_3"/>
    <property type="match status" value="1"/>
</dbReference>
<feature type="compositionally biased region" description="Low complexity" evidence="1">
    <location>
        <begin position="94"/>
        <end position="107"/>
    </location>
</feature>
<proteinExistence type="predicted"/>
<organism evidence="3 4">
    <name type="scientific">Paracoccus methylarcula</name>
    <dbReference type="NCBI Taxonomy" id="72022"/>
    <lineage>
        <taxon>Bacteria</taxon>
        <taxon>Pseudomonadati</taxon>
        <taxon>Pseudomonadota</taxon>
        <taxon>Alphaproteobacteria</taxon>
        <taxon>Rhodobacterales</taxon>
        <taxon>Paracoccaceae</taxon>
        <taxon>Paracoccus</taxon>
    </lineage>
</organism>
<dbReference type="Gene3D" id="2.30.30.40">
    <property type="entry name" value="SH3 Domains"/>
    <property type="match status" value="1"/>
</dbReference>
<evidence type="ECO:0000256" key="1">
    <source>
        <dbReference type="SAM" id="MobiDB-lite"/>
    </source>
</evidence>
<dbReference type="InterPro" id="IPR003646">
    <property type="entry name" value="SH3-like_bac-type"/>
</dbReference>
<protein>
    <submittedName>
        <fullName evidence="3">SH3 domain-containing protein</fullName>
    </submittedName>
</protein>
<comment type="caution">
    <text evidence="3">The sequence shown here is derived from an EMBL/GenBank/DDBJ whole genome shotgun (WGS) entry which is preliminary data.</text>
</comment>
<evidence type="ECO:0000313" key="4">
    <source>
        <dbReference type="Proteomes" id="UP000238137"/>
    </source>
</evidence>
<feature type="region of interest" description="Disordered" evidence="1">
    <location>
        <begin position="32"/>
        <end position="110"/>
    </location>
</feature>
<sequence>MIRLLFLLVTTLAAIFVVLSVYGSGNLRAGHQTDETGQAASQESEAATPPLPELPETPASVGADGKPPADLVQAATQTPERVQQFPGPDLRPSPEYAGETPEPAAAPTDAQGPILYVTGTSVNFRSGPSTNDRVIGALEGGAAVEALGPTNGDWVHIRDGGGRIGYISGQFLSADVP</sequence>